<accession>A0A061QM36</accession>
<evidence type="ECO:0000313" key="2">
    <source>
        <dbReference type="EMBL" id="JAC61702.1"/>
    </source>
</evidence>
<sequence length="72" mass="7479">VAEGAPRRAGLDGGGEVPHGREDVAVPRLGEGLDEAPVHALRRQRPALRCLPGARGRRSGRGARLDQAAPLG</sequence>
<feature type="non-terminal residue" evidence="2">
    <location>
        <position position="1"/>
    </location>
</feature>
<gene>
    <name evidence="2" type="ORF">TSPGSL018_25490</name>
</gene>
<dbReference type="EMBL" id="GBEZ01025379">
    <property type="protein sequence ID" value="JAC61702.1"/>
    <property type="molecule type" value="Transcribed_RNA"/>
</dbReference>
<feature type="non-terminal residue" evidence="2">
    <location>
        <position position="72"/>
    </location>
</feature>
<organism evidence="2">
    <name type="scientific">Tetraselmis sp. GSL018</name>
    <dbReference type="NCBI Taxonomy" id="582737"/>
    <lineage>
        <taxon>Eukaryota</taxon>
        <taxon>Viridiplantae</taxon>
        <taxon>Chlorophyta</taxon>
        <taxon>core chlorophytes</taxon>
        <taxon>Chlorodendrophyceae</taxon>
        <taxon>Chlorodendrales</taxon>
        <taxon>Chlorodendraceae</taxon>
        <taxon>Tetraselmis</taxon>
    </lineage>
</organism>
<protein>
    <submittedName>
        <fullName evidence="2">Uncharacterized protein</fullName>
    </submittedName>
</protein>
<dbReference type="AlphaFoldDB" id="A0A061QM36"/>
<reference evidence="2" key="1">
    <citation type="submission" date="2014-05" db="EMBL/GenBank/DDBJ databases">
        <title>The transcriptome of the halophilic microalga Tetraselmis sp. GSL018 isolated from the Great Salt Lake, Utah.</title>
        <authorList>
            <person name="Jinkerson R.E."/>
            <person name="D'Adamo S."/>
            <person name="Posewitz M.C."/>
        </authorList>
    </citation>
    <scope>NUCLEOTIDE SEQUENCE</scope>
    <source>
        <strain evidence="2">GSL018</strain>
    </source>
</reference>
<name>A0A061QM36_9CHLO</name>
<feature type="compositionally biased region" description="Basic and acidic residues" evidence="1">
    <location>
        <begin position="1"/>
        <end position="10"/>
    </location>
</feature>
<evidence type="ECO:0000256" key="1">
    <source>
        <dbReference type="SAM" id="MobiDB-lite"/>
    </source>
</evidence>
<feature type="region of interest" description="Disordered" evidence="1">
    <location>
        <begin position="1"/>
        <end position="23"/>
    </location>
</feature>
<proteinExistence type="predicted"/>
<feature type="region of interest" description="Disordered" evidence="1">
    <location>
        <begin position="51"/>
        <end position="72"/>
    </location>
</feature>